<dbReference type="InterPro" id="IPR036526">
    <property type="entry name" value="C-N_Hydrolase_sf"/>
</dbReference>
<accession>A0A1F6CSY1</accession>
<organism evidence="2 3">
    <name type="scientific">Handelsmanbacteria sp. (strain RIFCSPLOWO2_12_FULL_64_10)</name>
    <dbReference type="NCBI Taxonomy" id="1817868"/>
    <lineage>
        <taxon>Bacteria</taxon>
        <taxon>Candidatus Handelsmaniibacteriota</taxon>
    </lineage>
</organism>
<sequence length="241" mass="27435">MSEGDSTLRPKGSRAWAPRPAIAPKTRREDGEWVVASNGSEGCYGGWEVLYPAPKAGEWVRFSIQARWQDLERGYDSVNVALTWLDERGQMVGWEPVFPQKFQGGHVHYEGRARVPARKGAEILCLPIMGDHRASTCFHRHPHDFDIERWLMIQRMRAMDNHVYMVVSRNWTYGTGIFSPRGETLAVSGGRNFVWADVDLEDLPRCVGDATFRGMCWYERREPAYGALSGELMPDPFTKQG</sequence>
<protein>
    <submittedName>
        <fullName evidence="2">Uncharacterized protein</fullName>
    </submittedName>
</protein>
<dbReference type="Proteomes" id="UP000178606">
    <property type="component" value="Unassembled WGS sequence"/>
</dbReference>
<evidence type="ECO:0000313" key="3">
    <source>
        <dbReference type="Proteomes" id="UP000178606"/>
    </source>
</evidence>
<evidence type="ECO:0000313" key="2">
    <source>
        <dbReference type="EMBL" id="OGG52263.1"/>
    </source>
</evidence>
<name>A0A1F6CSY1_HANXR</name>
<feature type="region of interest" description="Disordered" evidence="1">
    <location>
        <begin position="1"/>
        <end position="29"/>
    </location>
</feature>
<dbReference type="SUPFAM" id="SSF56317">
    <property type="entry name" value="Carbon-nitrogen hydrolase"/>
    <property type="match status" value="1"/>
</dbReference>
<proteinExistence type="predicted"/>
<reference evidence="2 3" key="1">
    <citation type="journal article" date="2016" name="Nat. Commun.">
        <title>Thousands of microbial genomes shed light on interconnected biogeochemical processes in an aquifer system.</title>
        <authorList>
            <person name="Anantharaman K."/>
            <person name="Brown C.T."/>
            <person name="Hug L.A."/>
            <person name="Sharon I."/>
            <person name="Castelle C.J."/>
            <person name="Probst A.J."/>
            <person name="Thomas B.C."/>
            <person name="Singh A."/>
            <person name="Wilkins M.J."/>
            <person name="Karaoz U."/>
            <person name="Brodie E.L."/>
            <person name="Williams K.H."/>
            <person name="Hubbard S.S."/>
            <person name="Banfield J.F."/>
        </authorList>
    </citation>
    <scope>NUCLEOTIDE SEQUENCE [LARGE SCALE GENOMIC DNA]</scope>
    <source>
        <strain evidence="3">RIFCSPLOWO2_12_FULL_64_10</strain>
    </source>
</reference>
<gene>
    <name evidence="2" type="ORF">A3F84_09100</name>
</gene>
<evidence type="ECO:0000256" key="1">
    <source>
        <dbReference type="SAM" id="MobiDB-lite"/>
    </source>
</evidence>
<comment type="caution">
    <text evidence="2">The sequence shown here is derived from an EMBL/GenBank/DDBJ whole genome shotgun (WGS) entry which is preliminary data.</text>
</comment>
<dbReference type="Gene3D" id="3.60.110.10">
    <property type="entry name" value="Carbon-nitrogen hydrolase"/>
    <property type="match status" value="1"/>
</dbReference>
<dbReference type="EMBL" id="MFKF01000149">
    <property type="protein sequence ID" value="OGG52263.1"/>
    <property type="molecule type" value="Genomic_DNA"/>
</dbReference>
<dbReference type="AlphaFoldDB" id="A0A1F6CSY1"/>